<evidence type="ECO:0000313" key="2">
    <source>
        <dbReference type="EMBL" id="CAH2266644.1"/>
    </source>
</evidence>
<dbReference type="Proteomes" id="UP000838756">
    <property type="component" value="Unassembled WGS sequence"/>
</dbReference>
<evidence type="ECO:0000313" key="3">
    <source>
        <dbReference type="Proteomes" id="UP000838756"/>
    </source>
</evidence>
<dbReference type="AlphaFoldDB" id="A0A8S4SKU5"/>
<name>A0A8S4SKU5_9NEOP</name>
<feature type="region of interest" description="Disordered" evidence="1">
    <location>
        <begin position="56"/>
        <end position="86"/>
    </location>
</feature>
<gene>
    <name evidence="2" type="primary">jg19823</name>
    <name evidence="2" type="ORF">PAEG_LOCUS25359</name>
</gene>
<reference evidence="2" key="1">
    <citation type="submission" date="2022-03" db="EMBL/GenBank/DDBJ databases">
        <authorList>
            <person name="Lindestad O."/>
        </authorList>
    </citation>
    <scope>NUCLEOTIDE SEQUENCE</scope>
</reference>
<dbReference type="EMBL" id="CAKXAJ010026312">
    <property type="protein sequence ID" value="CAH2266644.1"/>
    <property type="molecule type" value="Genomic_DNA"/>
</dbReference>
<comment type="caution">
    <text evidence="2">The sequence shown here is derived from an EMBL/GenBank/DDBJ whole genome shotgun (WGS) entry which is preliminary data.</text>
</comment>
<sequence length="98" mass="11023">MDGGGQYRNARRGARPPALGYRAPDLFDTLGSTPQRRVEFAAHQAPNVNKAMRDAAAKSSENETKIEMQKEKQKTKGWQATLGKHDKNRLQAVHNYRC</sequence>
<proteinExistence type="predicted"/>
<keyword evidence="3" id="KW-1185">Reference proteome</keyword>
<feature type="compositionally biased region" description="Basic and acidic residues" evidence="1">
    <location>
        <begin position="56"/>
        <end position="74"/>
    </location>
</feature>
<feature type="region of interest" description="Disordered" evidence="1">
    <location>
        <begin position="1"/>
        <end position="30"/>
    </location>
</feature>
<organism evidence="2 3">
    <name type="scientific">Pararge aegeria aegeria</name>
    <dbReference type="NCBI Taxonomy" id="348720"/>
    <lineage>
        <taxon>Eukaryota</taxon>
        <taxon>Metazoa</taxon>
        <taxon>Ecdysozoa</taxon>
        <taxon>Arthropoda</taxon>
        <taxon>Hexapoda</taxon>
        <taxon>Insecta</taxon>
        <taxon>Pterygota</taxon>
        <taxon>Neoptera</taxon>
        <taxon>Endopterygota</taxon>
        <taxon>Lepidoptera</taxon>
        <taxon>Glossata</taxon>
        <taxon>Ditrysia</taxon>
        <taxon>Papilionoidea</taxon>
        <taxon>Nymphalidae</taxon>
        <taxon>Satyrinae</taxon>
        <taxon>Satyrini</taxon>
        <taxon>Parargina</taxon>
        <taxon>Pararge</taxon>
    </lineage>
</organism>
<protein>
    <submittedName>
        <fullName evidence="2">Jg19823 protein</fullName>
    </submittedName>
</protein>
<accession>A0A8S4SKU5</accession>
<evidence type="ECO:0000256" key="1">
    <source>
        <dbReference type="SAM" id="MobiDB-lite"/>
    </source>
</evidence>